<name>A0AAE3DWD9_9FIRM</name>
<protein>
    <submittedName>
        <fullName evidence="1">Uncharacterized protein</fullName>
    </submittedName>
</protein>
<gene>
    <name evidence="1" type="ORF">LKE05_00165</name>
</gene>
<evidence type="ECO:0000313" key="2">
    <source>
        <dbReference type="Proteomes" id="UP001198242"/>
    </source>
</evidence>
<keyword evidence="2" id="KW-1185">Reference proteome</keyword>
<evidence type="ECO:0000313" key="1">
    <source>
        <dbReference type="EMBL" id="MCC2209217.1"/>
    </source>
</evidence>
<dbReference type="EMBL" id="JAJEQM010000001">
    <property type="protein sequence ID" value="MCC2209217.1"/>
    <property type="molecule type" value="Genomic_DNA"/>
</dbReference>
<dbReference type="Proteomes" id="UP001198242">
    <property type="component" value="Unassembled WGS sequence"/>
</dbReference>
<dbReference type="RefSeq" id="WP_308455617.1">
    <property type="nucleotide sequence ID" value="NZ_JAJEQM010000001.1"/>
</dbReference>
<reference evidence="1 2" key="1">
    <citation type="submission" date="2021-10" db="EMBL/GenBank/DDBJ databases">
        <title>Anaerobic single-cell dispensing facilitates the cultivation of human gut bacteria.</title>
        <authorList>
            <person name="Afrizal A."/>
        </authorList>
    </citation>
    <scope>NUCLEOTIDE SEQUENCE [LARGE SCALE GENOMIC DNA]</scope>
    <source>
        <strain evidence="1 2">CLA-AA-H232</strain>
    </source>
</reference>
<accession>A0AAE3DWD9</accession>
<organism evidence="1 2">
    <name type="scientific">Hominilimicola fabiformis</name>
    <dbReference type="NCBI Taxonomy" id="2885356"/>
    <lineage>
        <taxon>Bacteria</taxon>
        <taxon>Bacillati</taxon>
        <taxon>Bacillota</taxon>
        <taxon>Clostridia</taxon>
        <taxon>Eubacteriales</taxon>
        <taxon>Oscillospiraceae</taxon>
        <taxon>Hominilimicola</taxon>
    </lineage>
</organism>
<dbReference type="AlphaFoldDB" id="A0AAE3DWD9"/>
<comment type="caution">
    <text evidence="1">The sequence shown here is derived from an EMBL/GenBank/DDBJ whole genome shotgun (WGS) entry which is preliminary data.</text>
</comment>
<sequence>MQNIIIDEKEPSVFVAGLLPFSSPICLPVKTVQPIEQPITKLVIILHKLTAYVYG</sequence>
<proteinExistence type="predicted"/>